<keyword evidence="1" id="KW-1133">Transmembrane helix</keyword>
<evidence type="ECO:0000313" key="2">
    <source>
        <dbReference type="EMBL" id="KAI3554924.1"/>
    </source>
</evidence>
<sequence>MTYSRFLIMISRFLSSWWATAFYLWQALIHSVEIDFLSLWVSPPSSQLIWITVDFSTFSFYSFFLFISISCFDIYGFLFSLPSGLVYH</sequence>
<reference evidence="2" key="1">
    <citation type="submission" date="2019-01" db="EMBL/GenBank/DDBJ databases">
        <title>Colletotrichum abscissum LGMF1257.</title>
        <authorList>
            <person name="Baroncelli R."/>
        </authorList>
    </citation>
    <scope>NUCLEOTIDE SEQUENCE</scope>
    <source>
        <strain evidence="2">Ca142</strain>
    </source>
</reference>
<name>A0A9P9XJF7_9PEZI</name>
<dbReference type="OrthoDB" id="10514457at2759"/>
<dbReference type="EMBL" id="SDAQ01000020">
    <property type="protein sequence ID" value="KAI3554924.1"/>
    <property type="molecule type" value="Genomic_DNA"/>
</dbReference>
<keyword evidence="1" id="KW-0812">Transmembrane</keyword>
<evidence type="ECO:0000256" key="1">
    <source>
        <dbReference type="SAM" id="Phobius"/>
    </source>
</evidence>
<gene>
    <name evidence="2" type="ORF">CABS02_04763</name>
</gene>
<evidence type="ECO:0000313" key="3">
    <source>
        <dbReference type="Proteomes" id="UP001056436"/>
    </source>
</evidence>
<dbReference type="AlphaFoldDB" id="A0A9P9XJF7"/>
<accession>A0A9P9XJF7</accession>
<keyword evidence="1" id="KW-0472">Membrane</keyword>
<proteinExistence type="predicted"/>
<dbReference type="Proteomes" id="UP001056436">
    <property type="component" value="Unassembled WGS sequence"/>
</dbReference>
<feature type="transmembrane region" description="Helical" evidence="1">
    <location>
        <begin position="55"/>
        <end position="78"/>
    </location>
</feature>
<keyword evidence="3" id="KW-1185">Reference proteome</keyword>
<organism evidence="2 3">
    <name type="scientific">Colletotrichum abscissum</name>
    <dbReference type="NCBI Taxonomy" id="1671311"/>
    <lineage>
        <taxon>Eukaryota</taxon>
        <taxon>Fungi</taxon>
        <taxon>Dikarya</taxon>
        <taxon>Ascomycota</taxon>
        <taxon>Pezizomycotina</taxon>
        <taxon>Sordariomycetes</taxon>
        <taxon>Hypocreomycetidae</taxon>
        <taxon>Glomerellales</taxon>
        <taxon>Glomerellaceae</taxon>
        <taxon>Colletotrichum</taxon>
        <taxon>Colletotrichum acutatum species complex</taxon>
    </lineage>
</organism>
<comment type="caution">
    <text evidence="2">The sequence shown here is derived from an EMBL/GenBank/DDBJ whole genome shotgun (WGS) entry which is preliminary data.</text>
</comment>
<protein>
    <submittedName>
        <fullName evidence="2">Uncharacterized protein</fullName>
    </submittedName>
</protein>